<accession>A0AAD6TRP2</accession>
<evidence type="ECO:0000313" key="2">
    <source>
        <dbReference type="Proteomes" id="UP001222325"/>
    </source>
</evidence>
<dbReference type="Proteomes" id="UP001222325">
    <property type="component" value="Unassembled WGS sequence"/>
</dbReference>
<name>A0AAD6TRP2_9AGAR</name>
<proteinExistence type="predicted"/>
<comment type="caution">
    <text evidence="1">The sequence shown here is derived from an EMBL/GenBank/DDBJ whole genome shotgun (WGS) entry which is preliminary data.</text>
</comment>
<dbReference type="AlphaFoldDB" id="A0AAD6TRP2"/>
<evidence type="ECO:0000313" key="1">
    <source>
        <dbReference type="EMBL" id="KAJ7076189.1"/>
    </source>
</evidence>
<gene>
    <name evidence="1" type="ORF">B0H15DRAFT_805753</name>
</gene>
<protein>
    <submittedName>
        <fullName evidence="1">Uncharacterized protein</fullName>
    </submittedName>
</protein>
<reference evidence="1" key="1">
    <citation type="submission" date="2023-03" db="EMBL/GenBank/DDBJ databases">
        <title>Massive genome expansion in bonnet fungi (Mycena s.s.) driven by repeated elements and novel gene families across ecological guilds.</title>
        <authorList>
            <consortium name="Lawrence Berkeley National Laboratory"/>
            <person name="Harder C.B."/>
            <person name="Miyauchi S."/>
            <person name="Viragh M."/>
            <person name="Kuo A."/>
            <person name="Thoen E."/>
            <person name="Andreopoulos B."/>
            <person name="Lu D."/>
            <person name="Skrede I."/>
            <person name="Drula E."/>
            <person name="Henrissat B."/>
            <person name="Morin E."/>
            <person name="Kohler A."/>
            <person name="Barry K."/>
            <person name="LaButti K."/>
            <person name="Morin E."/>
            <person name="Salamov A."/>
            <person name="Lipzen A."/>
            <person name="Mereny Z."/>
            <person name="Hegedus B."/>
            <person name="Baldrian P."/>
            <person name="Stursova M."/>
            <person name="Weitz H."/>
            <person name="Taylor A."/>
            <person name="Grigoriev I.V."/>
            <person name="Nagy L.G."/>
            <person name="Martin F."/>
            <person name="Kauserud H."/>
        </authorList>
    </citation>
    <scope>NUCLEOTIDE SEQUENCE</scope>
    <source>
        <strain evidence="1">CBHHK173m</strain>
    </source>
</reference>
<dbReference type="EMBL" id="JARJCN010000084">
    <property type="protein sequence ID" value="KAJ7076189.1"/>
    <property type="molecule type" value="Genomic_DNA"/>
</dbReference>
<sequence length="384" mass="41202">MKRGVLRPEKGSGASGYAAHRAGRCSPVVPSGGRRADFLLAKNAPVPGQASSPPVNVKGRTERPFRREFNVGLLRICAVLQYPWYWGRYGPSDAPATGATAMNISRPQLPLKIGALIETWRALWPMTREETGWIQGFCGDLASMGYSGPQRLVPVGAAVSHALGALTAVVGIGDGGDVSEPLATGGALESGFVAGGARDWRRTVYDCFSSAALPALGVWDPAPGASAHVAFPGSSTRRIAGLSGSERICPSASPHRPRSERLLGAYERGPHSLPPESPALFRSTADSPMSSIYEISNEIMAPMTMRPLVSDPLQIWSATLGLLVHYYRWLQLNPSLRRSNLRPPLALFDFNSVTAFRPPFTSTILFDLNQTPDSSLILESWALA</sequence>
<keyword evidence="2" id="KW-1185">Reference proteome</keyword>
<organism evidence="1 2">
    <name type="scientific">Mycena belliarum</name>
    <dbReference type="NCBI Taxonomy" id="1033014"/>
    <lineage>
        <taxon>Eukaryota</taxon>
        <taxon>Fungi</taxon>
        <taxon>Dikarya</taxon>
        <taxon>Basidiomycota</taxon>
        <taxon>Agaricomycotina</taxon>
        <taxon>Agaricomycetes</taxon>
        <taxon>Agaricomycetidae</taxon>
        <taxon>Agaricales</taxon>
        <taxon>Marasmiineae</taxon>
        <taxon>Mycenaceae</taxon>
        <taxon>Mycena</taxon>
    </lineage>
</organism>